<evidence type="ECO:0000256" key="3">
    <source>
        <dbReference type="ARBA" id="ARBA00022801"/>
    </source>
</evidence>
<dbReference type="InterPro" id="IPR017850">
    <property type="entry name" value="Alkaline_phosphatase_core_sf"/>
</dbReference>
<keyword evidence="3" id="KW-0378">Hydrolase</keyword>
<dbReference type="CDD" id="cd16147">
    <property type="entry name" value="G6S"/>
    <property type="match status" value="1"/>
</dbReference>
<dbReference type="Gene3D" id="3.40.720.10">
    <property type="entry name" value="Alkaline Phosphatase, subunit A"/>
    <property type="match status" value="1"/>
</dbReference>
<name>F0YCG4_AURAN</name>
<feature type="non-terminal residue" evidence="6">
    <location>
        <position position="1"/>
    </location>
</feature>
<reference evidence="6 7" key="1">
    <citation type="journal article" date="2011" name="Proc. Natl. Acad. Sci. U.S.A.">
        <title>Niche of harmful alga Aureococcus anophagefferens revealed through ecogenomics.</title>
        <authorList>
            <person name="Gobler C.J."/>
            <person name="Berry D.L."/>
            <person name="Dyhrman S.T."/>
            <person name="Wilhelm S.W."/>
            <person name="Salamov A."/>
            <person name="Lobanov A.V."/>
            <person name="Zhang Y."/>
            <person name="Collier J.L."/>
            <person name="Wurch L.L."/>
            <person name="Kustka A.B."/>
            <person name="Dill B.D."/>
            <person name="Shah M."/>
            <person name="VerBerkmoes N.C."/>
            <person name="Kuo A."/>
            <person name="Terry A."/>
            <person name="Pangilinan J."/>
            <person name="Lindquist E.A."/>
            <person name="Lucas S."/>
            <person name="Paulsen I.T."/>
            <person name="Hattenrath-Lehmann T.K."/>
            <person name="Talmage S.C."/>
            <person name="Walker E.A."/>
            <person name="Koch F."/>
            <person name="Burson A.M."/>
            <person name="Marcoval M.A."/>
            <person name="Tang Y.Z."/>
            <person name="Lecleir G.R."/>
            <person name="Coyne K.J."/>
            <person name="Berg G.M."/>
            <person name="Bertrand E.M."/>
            <person name="Saito M.A."/>
            <person name="Gladyshev V.N."/>
            <person name="Grigoriev I.V."/>
        </authorList>
    </citation>
    <scope>NUCLEOTIDE SEQUENCE [LARGE SCALE GENOMIC DNA]</scope>
    <source>
        <strain evidence="7">CCMP 1984</strain>
    </source>
</reference>
<evidence type="ECO:0000313" key="6">
    <source>
        <dbReference type="EMBL" id="EGB07393.1"/>
    </source>
</evidence>
<dbReference type="KEGG" id="aaf:AURANDRAFT_27956"/>
<comment type="similarity">
    <text evidence="1">Belongs to the sulfatase family.</text>
</comment>
<proteinExistence type="inferred from homology"/>
<dbReference type="PANTHER" id="PTHR43108:SF8">
    <property type="entry name" value="SD21168P"/>
    <property type="match status" value="1"/>
</dbReference>
<evidence type="ECO:0000259" key="5">
    <source>
        <dbReference type="Pfam" id="PF00884"/>
    </source>
</evidence>
<evidence type="ECO:0000256" key="2">
    <source>
        <dbReference type="ARBA" id="ARBA00022729"/>
    </source>
</evidence>
<dbReference type="PANTHER" id="PTHR43108">
    <property type="entry name" value="N-ACETYLGLUCOSAMINE-6-SULFATASE FAMILY MEMBER"/>
    <property type="match status" value="1"/>
</dbReference>
<evidence type="ECO:0000256" key="1">
    <source>
        <dbReference type="ARBA" id="ARBA00008779"/>
    </source>
</evidence>
<dbReference type="Proteomes" id="UP000002729">
    <property type="component" value="Unassembled WGS sequence"/>
</dbReference>
<dbReference type="GeneID" id="20220449"/>
<dbReference type="RefSeq" id="XP_009038011.1">
    <property type="nucleotide sequence ID" value="XM_009039763.1"/>
</dbReference>
<keyword evidence="4" id="KW-0325">Glycoprotein</keyword>
<feature type="domain" description="Sulfatase N-terminal" evidence="5">
    <location>
        <begin position="6"/>
        <end position="318"/>
    </location>
</feature>
<gene>
    <name evidence="6" type="ORF">AURANDRAFT_27956</name>
</gene>
<dbReference type="InterPro" id="IPR000917">
    <property type="entry name" value="Sulfatase_N"/>
</dbReference>
<dbReference type="OrthoDB" id="39084at2759"/>
<dbReference type="InterPro" id="IPR024607">
    <property type="entry name" value="Sulfatase_CS"/>
</dbReference>
<dbReference type="PROSITE" id="PS00523">
    <property type="entry name" value="SULFATASE_1"/>
    <property type="match status" value="1"/>
</dbReference>
<dbReference type="eggNOG" id="KOG3731">
    <property type="taxonomic scope" value="Eukaryota"/>
</dbReference>
<dbReference type="InParanoid" id="F0YCG4"/>
<organism evidence="7">
    <name type="scientific">Aureococcus anophagefferens</name>
    <name type="common">Harmful bloom alga</name>
    <dbReference type="NCBI Taxonomy" id="44056"/>
    <lineage>
        <taxon>Eukaryota</taxon>
        <taxon>Sar</taxon>
        <taxon>Stramenopiles</taxon>
        <taxon>Ochrophyta</taxon>
        <taxon>Pelagophyceae</taxon>
        <taxon>Pelagomonadales</taxon>
        <taxon>Pelagomonadaceae</taxon>
        <taxon>Aureococcus</taxon>
    </lineage>
</organism>
<evidence type="ECO:0000256" key="4">
    <source>
        <dbReference type="ARBA" id="ARBA00023180"/>
    </source>
</evidence>
<dbReference type="OMA" id="RCEYAYI"/>
<dbReference type="GO" id="GO:0005539">
    <property type="term" value="F:glycosaminoglycan binding"/>
    <property type="evidence" value="ECO:0007669"/>
    <property type="project" value="TreeGrafter"/>
</dbReference>
<dbReference type="EMBL" id="GL833131">
    <property type="protein sequence ID" value="EGB07393.1"/>
    <property type="molecule type" value="Genomic_DNA"/>
</dbReference>
<evidence type="ECO:0000313" key="7">
    <source>
        <dbReference type="Proteomes" id="UP000002729"/>
    </source>
</evidence>
<dbReference type="GO" id="GO:0008449">
    <property type="term" value="F:N-acetylglucosamine-6-sulfatase activity"/>
    <property type="evidence" value="ECO:0007669"/>
    <property type="project" value="TreeGrafter"/>
</dbReference>
<dbReference type="SUPFAM" id="SSF53649">
    <property type="entry name" value="Alkaline phosphatase-like"/>
    <property type="match status" value="1"/>
</dbReference>
<sequence length="447" mass="49510">LPRTRTLVRDAGAELTNWFVHTPICCPSRAQILTGRYFHNVRVSDFRGAGCMHVDSRNPKFYAEWHVATHFRDLGYSVGYFGKHLNNDNPLAAPPGVDRWVANGGGTYLDPSFAVDGVEVAFDDCAGRPCYSTSIIGNKTVDWLRGDFGKPFVAVAAVKAPHVEDGPGWPVAVPAPWYNSSALFAGEKPPRTPNWNASCPDHHWLVASQPPMTREQAHRSDELFRARLRSLLSVDDLVAGVVDALEASQRLDDTFVVFTSDHGFRFGQFRMPEGKWNAYENDLRVPFWIRGPGVKPGGVLTFPATHVDLAPTLLGFAGARATPATMDGLDLSAAILGKETADRATLLLEYVGAGTVVRYEHAEDATNNTFRALRILDGTRDLKYVEFTSSQQNWNWTAPADEHELFDLAADPYEMTNLYATAAPELKRELRGEVERRYRCRGPAECG</sequence>
<dbReference type="AlphaFoldDB" id="F0YCG4"/>
<keyword evidence="7" id="KW-1185">Reference proteome</keyword>
<accession>F0YCG4</accession>
<protein>
    <recommendedName>
        <fullName evidence="5">Sulfatase N-terminal domain-containing protein</fullName>
    </recommendedName>
</protein>
<dbReference type="Pfam" id="PF00884">
    <property type="entry name" value="Sulfatase"/>
    <property type="match status" value="1"/>
</dbReference>
<keyword evidence="2" id="KW-0732">Signal</keyword>